<protein>
    <submittedName>
        <fullName evidence="6">Glycolate oxidase subunit GlcD</fullName>
    </submittedName>
</protein>
<organism evidence="6">
    <name type="scientific">Oscillatoriales cyanobacterium SpSt-418</name>
    <dbReference type="NCBI Taxonomy" id="2282169"/>
    <lineage>
        <taxon>Bacteria</taxon>
        <taxon>Bacillati</taxon>
        <taxon>Cyanobacteriota</taxon>
        <taxon>Cyanophyceae</taxon>
        <taxon>Oscillatoriophycideae</taxon>
        <taxon>Oscillatoriales</taxon>
    </lineage>
</organism>
<dbReference type="Gene3D" id="3.30.70.2740">
    <property type="match status" value="1"/>
</dbReference>
<keyword evidence="2" id="KW-0285">Flavoprotein</keyword>
<dbReference type="PROSITE" id="PS51387">
    <property type="entry name" value="FAD_PCMH"/>
    <property type="match status" value="1"/>
</dbReference>
<evidence type="ECO:0000256" key="1">
    <source>
        <dbReference type="ARBA" id="ARBA00001974"/>
    </source>
</evidence>
<evidence type="ECO:0000256" key="4">
    <source>
        <dbReference type="ARBA" id="ARBA00023002"/>
    </source>
</evidence>
<dbReference type="PANTHER" id="PTHR42934:SF1">
    <property type="entry name" value="GLYCOLATE OXIDASE SUBUNIT GLCD"/>
    <property type="match status" value="1"/>
</dbReference>
<dbReference type="PANTHER" id="PTHR42934">
    <property type="entry name" value="GLYCOLATE OXIDASE SUBUNIT GLCD"/>
    <property type="match status" value="1"/>
</dbReference>
<evidence type="ECO:0000256" key="3">
    <source>
        <dbReference type="ARBA" id="ARBA00022827"/>
    </source>
</evidence>
<dbReference type="InterPro" id="IPR016164">
    <property type="entry name" value="FAD-linked_Oxase-like_C"/>
</dbReference>
<comment type="caution">
    <text evidence="6">The sequence shown here is derived from an EMBL/GenBank/DDBJ whole genome shotgun (WGS) entry which is preliminary data.</text>
</comment>
<evidence type="ECO:0000256" key="2">
    <source>
        <dbReference type="ARBA" id="ARBA00022630"/>
    </source>
</evidence>
<reference evidence="6" key="1">
    <citation type="journal article" date="2020" name="mSystems">
        <title>Genome- and Community-Level Interaction Insights into Carbon Utilization and Element Cycling Functions of Hydrothermarchaeota in Hydrothermal Sediment.</title>
        <authorList>
            <person name="Zhou Z."/>
            <person name="Liu Y."/>
            <person name="Xu W."/>
            <person name="Pan J."/>
            <person name="Luo Z.H."/>
            <person name="Li M."/>
        </authorList>
    </citation>
    <scope>NUCLEOTIDE SEQUENCE [LARGE SCALE GENOMIC DNA]</scope>
    <source>
        <strain evidence="6">SpSt-418</strain>
    </source>
</reference>
<dbReference type="SUPFAM" id="SSF56176">
    <property type="entry name" value="FAD-binding/transporter-associated domain-like"/>
    <property type="match status" value="1"/>
</dbReference>
<dbReference type="EMBL" id="DSRU01000220">
    <property type="protein sequence ID" value="HFM98978.1"/>
    <property type="molecule type" value="Genomic_DNA"/>
</dbReference>
<dbReference type="GO" id="GO:0003973">
    <property type="term" value="F:(S)-2-hydroxy-acid oxidase activity"/>
    <property type="evidence" value="ECO:0007669"/>
    <property type="project" value="InterPro"/>
</dbReference>
<dbReference type="InterPro" id="IPR016171">
    <property type="entry name" value="Vanillyl_alc_oxidase_C-sub2"/>
</dbReference>
<sequence>MLAPEKNATQRNWQPIIQEFITVLGEKGVVRRKEELLVYECDGLTSYRNRPALVVFPRSTEEVSQAIKICARHQLPFVARGSGTGLSGGALPEDDSVLIVTSRMNRILNIDLENQQVVVQPGVINNWVTQAVSGAGFYYAPDPSSQIICSIGGNVAENSGGVHCLKYGVTTNHVLGLKLVLPTGGIVDVGGSLPEMPGYDLTGLFVGSEGTLGIATEITLKILKTAESIKVLLADFTSVEAAGATVSDIIGAGIIPGGMEMMDNLSINAVEDVVQTGCYPRDAAAVLLVEVDGLAIEAEENARRVEALCYQNGARNVQMATDPEARLTLWKGRKAAFAAMGKMAPDYYVQDGVIPRTKLEYVLGEITKLGEQFGYYVANVFHAGDGNLHPLVLYDNAQPGALEQVEALGGEILKLCVKVGGSISGEHGIGADKRCYMPEMFSETDLETMQWVRQVFDPDRIANPTKIFPTPRTCGEAARSHAAEQFKEIERF</sequence>
<dbReference type="AlphaFoldDB" id="A0A7C3PH86"/>
<keyword evidence="4" id="KW-0560">Oxidoreductase</keyword>
<comment type="cofactor">
    <cofactor evidence="1">
        <name>FAD</name>
        <dbReference type="ChEBI" id="CHEBI:57692"/>
    </cofactor>
</comment>
<evidence type="ECO:0000259" key="5">
    <source>
        <dbReference type="PROSITE" id="PS51387"/>
    </source>
</evidence>
<dbReference type="SUPFAM" id="SSF55103">
    <property type="entry name" value="FAD-linked oxidases, C-terminal domain"/>
    <property type="match status" value="1"/>
</dbReference>
<dbReference type="Pfam" id="PF01565">
    <property type="entry name" value="FAD_binding_4"/>
    <property type="match status" value="1"/>
</dbReference>
<proteinExistence type="predicted"/>
<dbReference type="InterPro" id="IPR036318">
    <property type="entry name" value="FAD-bd_PCMH-like_sf"/>
</dbReference>
<dbReference type="InterPro" id="IPR016166">
    <property type="entry name" value="FAD-bd_PCMH"/>
</dbReference>
<feature type="domain" description="FAD-binding PCMH-type" evidence="5">
    <location>
        <begin position="47"/>
        <end position="225"/>
    </location>
</feature>
<dbReference type="InterPro" id="IPR016169">
    <property type="entry name" value="FAD-bd_PCMH_sub2"/>
</dbReference>
<dbReference type="GO" id="GO:0009339">
    <property type="term" value="C:glycolate oxidase complex"/>
    <property type="evidence" value="ECO:0007669"/>
    <property type="project" value="InterPro"/>
</dbReference>
<dbReference type="Gene3D" id="1.10.45.10">
    <property type="entry name" value="Vanillyl-alcohol Oxidase, Chain A, domain 4"/>
    <property type="match status" value="1"/>
</dbReference>
<dbReference type="InterPro" id="IPR004490">
    <property type="entry name" value="GlcD"/>
</dbReference>
<gene>
    <name evidence="6" type="primary">glcD</name>
    <name evidence="6" type="ORF">ENR64_14725</name>
</gene>
<dbReference type="InterPro" id="IPR051914">
    <property type="entry name" value="FAD-linked_OxidoTrans_Type4"/>
</dbReference>
<evidence type="ECO:0000313" key="6">
    <source>
        <dbReference type="EMBL" id="HFM98978.1"/>
    </source>
</evidence>
<dbReference type="GO" id="GO:0071949">
    <property type="term" value="F:FAD binding"/>
    <property type="evidence" value="ECO:0007669"/>
    <property type="project" value="InterPro"/>
</dbReference>
<dbReference type="InterPro" id="IPR004113">
    <property type="entry name" value="FAD-bd_oxidored_4_C"/>
</dbReference>
<name>A0A7C3PH86_9CYAN</name>
<accession>A0A7C3PH86</accession>
<dbReference type="Pfam" id="PF02913">
    <property type="entry name" value="FAD-oxidase_C"/>
    <property type="match status" value="1"/>
</dbReference>
<dbReference type="Gene3D" id="3.30.465.10">
    <property type="match status" value="1"/>
</dbReference>
<keyword evidence="3" id="KW-0274">FAD</keyword>
<dbReference type="NCBIfam" id="TIGR00387">
    <property type="entry name" value="glcD"/>
    <property type="match status" value="1"/>
</dbReference>
<dbReference type="InterPro" id="IPR006094">
    <property type="entry name" value="Oxid_FAD_bind_N"/>
</dbReference>